<dbReference type="InterPro" id="IPR029063">
    <property type="entry name" value="SAM-dependent_MTases_sf"/>
</dbReference>
<keyword evidence="8" id="KW-1185">Reference proteome</keyword>
<evidence type="ECO:0000256" key="1">
    <source>
        <dbReference type="ARBA" id="ARBA00022603"/>
    </source>
</evidence>
<proteinExistence type="predicted"/>
<evidence type="ECO:0000256" key="3">
    <source>
        <dbReference type="ARBA" id="ARBA00022691"/>
    </source>
</evidence>
<organism evidence="7 8">
    <name type="scientific">Aspergillus nanangensis</name>
    <dbReference type="NCBI Taxonomy" id="2582783"/>
    <lineage>
        <taxon>Eukaryota</taxon>
        <taxon>Fungi</taxon>
        <taxon>Dikarya</taxon>
        <taxon>Ascomycota</taxon>
        <taxon>Pezizomycotina</taxon>
        <taxon>Eurotiomycetes</taxon>
        <taxon>Eurotiomycetidae</taxon>
        <taxon>Eurotiales</taxon>
        <taxon>Aspergillaceae</taxon>
        <taxon>Aspergillus</taxon>
        <taxon>Aspergillus subgen. Circumdati</taxon>
    </lineage>
</organism>
<feature type="domain" description="O-methyltransferase C-terminal" evidence="5">
    <location>
        <begin position="192"/>
        <end position="386"/>
    </location>
</feature>
<dbReference type="Gene3D" id="1.10.10.10">
    <property type="entry name" value="Winged helix-like DNA-binding domain superfamily/Winged helix DNA-binding domain"/>
    <property type="match status" value="1"/>
</dbReference>
<evidence type="ECO:0000313" key="7">
    <source>
        <dbReference type="EMBL" id="KAF9886000.1"/>
    </source>
</evidence>
<dbReference type="PANTHER" id="PTHR43712">
    <property type="entry name" value="PUTATIVE (AFU_ORTHOLOGUE AFUA_4G14580)-RELATED"/>
    <property type="match status" value="1"/>
</dbReference>
<keyword evidence="3" id="KW-0949">S-adenosyl-L-methionine</keyword>
<feature type="region of interest" description="Disordered" evidence="4">
    <location>
        <begin position="1"/>
        <end position="20"/>
    </location>
</feature>
<evidence type="ECO:0000259" key="5">
    <source>
        <dbReference type="Pfam" id="PF00891"/>
    </source>
</evidence>
<evidence type="ECO:0000259" key="6">
    <source>
        <dbReference type="Pfam" id="PF08100"/>
    </source>
</evidence>
<evidence type="ECO:0000256" key="2">
    <source>
        <dbReference type="ARBA" id="ARBA00022679"/>
    </source>
</evidence>
<keyword evidence="2" id="KW-0808">Transferase</keyword>
<dbReference type="PANTHER" id="PTHR43712:SF2">
    <property type="entry name" value="O-METHYLTRANSFERASE CICE"/>
    <property type="match status" value="1"/>
</dbReference>
<dbReference type="InterPro" id="IPR036388">
    <property type="entry name" value="WH-like_DNA-bd_sf"/>
</dbReference>
<dbReference type="Proteomes" id="UP001194746">
    <property type="component" value="Unassembled WGS sequence"/>
</dbReference>
<dbReference type="Pfam" id="PF00891">
    <property type="entry name" value="Methyltransf_2"/>
    <property type="match status" value="1"/>
</dbReference>
<dbReference type="Pfam" id="PF08100">
    <property type="entry name" value="Dimerisation"/>
    <property type="match status" value="1"/>
</dbReference>
<dbReference type="GO" id="GO:0032259">
    <property type="term" value="P:methylation"/>
    <property type="evidence" value="ECO:0007669"/>
    <property type="project" value="UniProtKB-KW"/>
</dbReference>
<keyword evidence="1" id="KW-0489">Methyltransferase</keyword>
<name>A0AAD4GQZ2_ASPNN</name>
<gene>
    <name evidence="7" type="ORF">FE257_012178</name>
</gene>
<dbReference type="InterPro" id="IPR012967">
    <property type="entry name" value="COMT_dimerisation"/>
</dbReference>
<feature type="domain" description="O-methyltransferase dimerisation" evidence="6">
    <location>
        <begin position="84"/>
        <end position="158"/>
    </location>
</feature>
<sequence>MESASILCHDSRSNPAKHPIATTADRDQLKQLATDIQDAVASYDPTELGTHDQIQQAMEKLRRAIQPPAPFTRHTQSKLVENFSVHVAIKMGLLQALAKRPDKSMTSSDLSKSTGYDVSFTARIMRMVAALGFVDETGYQTYVANANTMYQSNELANRALLFGGEAMYRIANRLGEYIDKCKPCNLEEIPPLWDYALGETIWETMKTDTELKTNFDCSMTMNNTAFGVPWHVKYGGISDQLSRSSKPVIVDIGGNQGVDLQRFASDLPDLECELILEDLPETLAKFPATVDKRIRPLEYNFFTEQPVKGANIYYLRRVLHDWPDKSARQILSNTAVVMNAQSRLLIGEIVMRDTNESSDNIGLDLRMMFLLNGKQRTKTEWEELLATVTPPLEILKIWTASGDRLSVIETGLRDG</sequence>
<evidence type="ECO:0000313" key="8">
    <source>
        <dbReference type="Proteomes" id="UP001194746"/>
    </source>
</evidence>
<dbReference type="EMBL" id="VCAU01000085">
    <property type="protein sequence ID" value="KAF9886000.1"/>
    <property type="molecule type" value="Genomic_DNA"/>
</dbReference>
<protein>
    <recommendedName>
        <fullName evidence="9">O-methyltransferase domain-containing protein</fullName>
    </recommendedName>
</protein>
<dbReference type="SUPFAM" id="SSF46785">
    <property type="entry name" value="Winged helix' DNA-binding domain"/>
    <property type="match status" value="1"/>
</dbReference>
<evidence type="ECO:0000256" key="4">
    <source>
        <dbReference type="SAM" id="MobiDB-lite"/>
    </source>
</evidence>
<evidence type="ECO:0008006" key="9">
    <source>
        <dbReference type="Google" id="ProtNLM"/>
    </source>
</evidence>
<dbReference type="PROSITE" id="PS51683">
    <property type="entry name" value="SAM_OMT_II"/>
    <property type="match status" value="1"/>
</dbReference>
<comment type="caution">
    <text evidence="7">The sequence shown here is derived from an EMBL/GenBank/DDBJ whole genome shotgun (WGS) entry which is preliminary data.</text>
</comment>
<dbReference type="Gene3D" id="3.40.50.150">
    <property type="entry name" value="Vaccinia Virus protein VP39"/>
    <property type="match status" value="1"/>
</dbReference>
<dbReference type="GO" id="GO:0044550">
    <property type="term" value="P:secondary metabolite biosynthetic process"/>
    <property type="evidence" value="ECO:0007669"/>
    <property type="project" value="UniProtKB-ARBA"/>
</dbReference>
<reference evidence="7" key="2">
    <citation type="submission" date="2020-02" db="EMBL/GenBank/DDBJ databases">
        <authorList>
            <person name="Gilchrist C.L.M."/>
            <person name="Chooi Y.-H."/>
        </authorList>
    </citation>
    <scope>NUCLEOTIDE SEQUENCE</scope>
    <source>
        <strain evidence="7">MST-FP2251</strain>
    </source>
</reference>
<accession>A0AAD4GQZ2</accession>
<dbReference type="InterPro" id="IPR036390">
    <property type="entry name" value="WH_DNA-bd_sf"/>
</dbReference>
<dbReference type="InterPro" id="IPR016461">
    <property type="entry name" value="COMT-like"/>
</dbReference>
<dbReference type="InterPro" id="IPR001077">
    <property type="entry name" value="COMT_C"/>
</dbReference>
<dbReference type="SUPFAM" id="SSF53335">
    <property type="entry name" value="S-adenosyl-L-methionine-dependent methyltransferases"/>
    <property type="match status" value="1"/>
</dbReference>
<dbReference type="GO" id="GO:0008171">
    <property type="term" value="F:O-methyltransferase activity"/>
    <property type="evidence" value="ECO:0007669"/>
    <property type="project" value="InterPro"/>
</dbReference>
<reference evidence="7" key="1">
    <citation type="journal article" date="2019" name="Beilstein J. Org. Chem.">
        <title>Nanangenines: drimane sesquiterpenoids as the dominant metabolite cohort of a novel Australian fungus, Aspergillus nanangensis.</title>
        <authorList>
            <person name="Lacey H.J."/>
            <person name="Gilchrist C.L.M."/>
            <person name="Crombie A."/>
            <person name="Kalaitzis J.A."/>
            <person name="Vuong D."/>
            <person name="Rutledge P.J."/>
            <person name="Turner P."/>
            <person name="Pitt J.I."/>
            <person name="Lacey E."/>
            <person name="Chooi Y.H."/>
            <person name="Piggott A.M."/>
        </authorList>
    </citation>
    <scope>NUCLEOTIDE SEQUENCE</scope>
    <source>
        <strain evidence="7">MST-FP2251</strain>
    </source>
</reference>
<dbReference type="GO" id="GO:0046983">
    <property type="term" value="F:protein dimerization activity"/>
    <property type="evidence" value="ECO:0007669"/>
    <property type="project" value="InterPro"/>
</dbReference>
<dbReference type="AlphaFoldDB" id="A0AAD4GQZ2"/>